<name>A0A915IQ62_ROMCU</name>
<sequence length="60" mass="6656">MKRQNNGPSTSNRSSPNFGSFGIIRCLVISKQSEQTPKKLAAAFNVKRFTVAAPFKNRDL</sequence>
<protein>
    <submittedName>
        <fullName evidence="2">Uncharacterized protein</fullName>
    </submittedName>
</protein>
<proteinExistence type="predicted"/>
<organism evidence="1 2">
    <name type="scientific">Romanomermis culicivorax</name>
    <name type="common">Nematode worm</name>
    <dbReference type="NCBI Taxonomy" id="13658"/>
    <lineage>
        <taxon>Eukaryota</taxon>
        <taxon>Metazoa</taxon>
        <taxon>Ecdysozoa</taxon>
        <taxon>Nematoda</taxon>
        <taxon>Enoplea</taxon>
        <taxon>Dorylaimia</taxon>
        <taxon>Mermithida</taxon>
        <taxon>Mermithoidea</taxon>
        <taxon>Mermithidae</taxon>
        <taxon>Romanomermis</taxon>
    </lineage>
</organism>
<keyword evidence="1" id="KW-1185">Reference proteome</keyword>
<evidence type="ECO:0000313" key="1">
    <source>
        <dbReference type="Proteomes" id="UP000887565"/>
    </source>
</evidence>
<dbReference type="AlphaFoldDB" id="A0A915IQ62"/>
<evidence type="ECO:0000313" key="2">
    <source>
        <dbReference type="WBParaSite" id="nRc.2.0.1.t16137-RA"/>
    </source>
</evidence>
<accession>A0A915IQ62</accession>
<dbReference type="Proteomes" id="UP000887565">
    <property type="component" value="Unplaced"/>
</dbReference>
<dbReference type="WBParaSite" id="nRc.2.0.1.t16137-RA">
    <property type="protein sequence ID" value="nRc.2.0.1.t16137-RA"/>
    <property type="gene ID" value="nRc.2.0.1.g16137"/>
</dbReference>
<reference evidence="2" key="1">
    <citation type="submission" date="2022-11" db="UniProtKB">
        <authorList>
            <consortium name="WormBaseParasite"/>
        </authorList>
    </citation>
    <scope>IDENTIFICATION</scope>
</reference>